<dbReference type="Gene3D" id="3.30.430.20">
    <property type="entry name" value="Gnk2 domain, C-X8-C-X2-C motif"/>
    <property type="match status" value="1"/>
</dbReference>
<evidence type="ECO:0000259" key="4">
    <source>
        <dbReference type="PROSITE" id="PS51473"/>
    </source>
</evidence>
<organism evidence="5 6">
    <name type="scientific">Linum trigynum</name>
    <dbReference type="NCBI Taxonomy" id="586398"/>
    <lineage>
        <taxon>Eukaryota</taxon>
        <taxon>Viridiplantae</taxon>
        <taxon>Streptophyta</taxon>
        <taxon>Embryophyta</taxon>
        <taxon>Tracheophyta</taxon>
        <taxon>Spermatophyta</taxon>
        <taxon>Magnoliopsida</taxon>
        <taxon>eudicotyledons</taxon>
        <taxon>Gunneridae</taxon>
        <taxon>Pentapetalae</taxon>
        <taxon>rosids</taxon>
        <taxon>fabids</taxon>
        <taxon>Malpighiales</taxon>
        <taxon>Linaceae</taxon>
        <taxon>Linum</taxon>
    </lineage>
</organism>
<keyword evidence="1 3" id="KW-0732">Signal</keyword>
<dbReference type="InterPro" id="IPR038408">
    <property type="entry name" value="GNK2_sf"/>
</dbReference>
<feature type="signal peptide" evidence="3">
    <location>
        <begin position="1"/>
        <end position="21"/>
    </location>
</feature>
<evidence type="ECO:0000313" key="6">
    <source>
        <dbReference type="Proteomes" id="UP001497516"/>
    </source>
</evidence>
<keyword evidence="6" id="KW-1185">Reference proteome</keyword>
<feature type="domain" description="Gnk2-homologous" evidence="4">
    <location>
        <begin position="21"/>
        <end position="124"/>
    </location>
</feature>
<protein>
    <recommendedName>
        <fullName evidence="4">Gnk2-homologous domain-containing protein</fullName>
    </recommendedName>
</protein>
<evidence type="ECO:0000313" key="5">
    <source>
        <dbReference type="EMBL" id="CAL1375928.1"/>
    </source>
</evidence>
<dbReference type="PROSITE" id="PS51473">
    <property type="entry name" value="GNK2"/>
    <property type="match status" value="1"/>
</dbReference>
<dbReference type="InterPro" id="IPR002902">
    <property type="entry name" value="GNK2"/>
</dbReference>
<proteinExistence type="predicted"/>
<evidence type="ECO:0000256" key="1">
    <source>
        <dbReference type="ARBA" id="ARBA00022729"/>
    </source>
</evidence>
<dbReference type="EMBL" id="OZ034816">
    <property type="protein sequence ID" value="CAL1375928.1"/>
    <property type="molecule type" value="Genomic_DNA"/>
</dbReference>
<evidence type="ECO:0000256" key="2">
    <source>
        <dbReference type="ARBA" id="ARBA00022737"/>
    </source>
</evidence>
<reference evidence="5 6" key="1">
    <citation type="submission" date="2024-04" db="EMBL/GenBank/DDBJ databases">
        <authorList>
            <person name="Fracassetti M."/>
        </authorList>
    </citation>
    <scope>NUCLEOTIDE SEQUENCE [LARGE SCALE GENOMIC DNA]</scope>
</reference>
<accession>A0AAV2DQW8</accession>
<dbReference type="Proteomes" id="UP001497516">
    <property type="component" value="Chromosome 3"/>
</dbReference>
<dbReference type="AlphaFoldDB" id="A0AAV2DQW8"/>
<gene>
    <name evidence="5" type="ORF">LTRI10_LOCUS17695</name>
</gene>
<keyword evidence="2" id="KW-0677">Repeat</keyword>
<feature type="chain" id="PRO_5043629045" description="Gnk2-homologous domain-containing protein" evidence="3">
    <location>
        <begin position="22"/>
        <end position="126"/>
    </location>
</feature>
<evidence type="ECO:0000256" key="3">
    <source>
        <dbReference type="SAM" id="SignalP"/>
    </source>
</evidence>
<name>A0AAV2DQW8_9ROSI</name>
<sequence>MIVVVAVVLVVVSLRSQSASANVISYLCNDDLFDYDDLHIECVYILFDKLVGDARPVKQGAWYLPQTCSSDDSVIVYGYRRMDEGATDCISDAEDDIVNIFCRHRTGGQAWGDGCYLRFEIYPFDV</sequence>